<evidence type="ECO:0000313" key="4">
    <source>
        <dbReference type="EMBL" id="GAX83506.1"/>
    </source>
</evidence>
<comment type="similarity">
    <text evidence="1">Belongs to the TSR2 family.</text>
</comment>
<name>A0A250XKF7_9CHLO</name>
<evidence type="ECO:0008006" key="6">
    <source>
        <dbReference type="Google" id="ProtNLM"/>
    </source>
</evidence>
<feature type="compositionally biased region" description="Acidic residues" evidence="3">
    <location>
        <begin position="153"/>
        <end position="167"/>
    </location>
</feature>
<dbReference type="AlphaFoldDB" id="A0A250XKF7"/>
<dbReference type="OrthoDB" id="263560at2759"/>
<evidence type="ECO:0000256" key="3">
    <source>
        <dbReference type="SAM" id="MobiDB-lite"/>
    </source>
</evidence>
<dbReference type="InterPro" id="IPR019398">
    <property type="entry name" value="Pre-rRNA_process_TSR2"/>
</dbReference>
<dbReference type="EMBL" id="BEGY01000100">
    <property type="protein sequence ID" value="GAX83506.1"/>
    <property type="molecule type" value="Genomic_DNA"/>
</dbReference>
<proteinExistence type="inferred from homology"/>
<dbReference type="GO" id="GO:0006364">
    <property type="term" value="P:rRNA processing"/>
    <property type="evidence" value="ECO:0007669"/>
    <property type="project" value="UniProtKB-KW"/>
</dbReference>
<evidence type="ECO:0000256" key="2">
    <source>
        <dbReference type="ARBA" id="ARBA00022552"/>
    </source>
</evidence>
<evidence type="ECO:0000313" key="5">
    <source>
        <dbReference type="Proteomes" id="UP000232323"/>
    </source>
</evidence>
<reference evidence="4 5" key="1">
    <citation type="submission" date="2017-08" db="EMBL/GenBank/DDBJ databases">
        <title>Acidophilic green algal genome provides insights into adaptation to an acidic environment.</title>
        <authorList>
            <person name="Hirooka S."/>
            <person name="Hirose Y."/>
            <person name="Kanesaki Y."/>
            <person name="Higuchi S."/>
            <person name="Fujiwara T."/>
            <person name="Onuma R."/>
            <person name="Era A."/>
            <person name="Ohbayashi R."/>
            <person name="Uzuka A."/>
            <person name="Nozaki H."/>
            <person name="Yoshikawa H."/>
            <person name="Miyagishima S.Y."/>
        </authorList>
    </citation>
    <scope>NUCLEOTIDE SEQUENCE [LARGE SCALE GENOMIC DNA]</scope>
    <source>
        <strain evidence="4 5">NIES-2499</strain>
    </source>
</reference>
<dbReference type="PANTHER" id="PTHR21250">
    <property type="entry name" value="PRE-RRNA-PROCESSING PROTEIN TSR2 HOMOLOG"/>
    <property type="match status" value="1"/>
</dbReference>
<keyword evidence="5" id="KW-1185">Reference proteome</keyword>
<evidence type="ECO:0000256" key="1">
    <source>
        <dbReference type="ARBA" id="ARBA00006524"/>
    </source>
</evidence>
<dbReference type="Pfam" id="PF10273">
    <property type="entry name" value="WGG"/>
    <property type="match status" value="1"/>
</dbReference>
<feature type="region of interest" description="Disordered" evidence="3">
    <location>
        <begin position="126"/>
        <end position="205"/>
    </location>
</feature>
<organism evidence="4 5">
    <name type="scientific">Chlamydomonas eustigma</name>
    <dbReference type="NCBI Taxonomy" id="1157962"/>
    <lineage>
        <taxon>Eukaryota</taxon>
        <taxon>Viridiplantae</taxon>
        <taxon>Chlorophyta</taxon>
        <taxon>core chlorophytes</taxon>
        <taxon>Chlorophyceae</taxon>
        <taxon>CS clade</taxon>
        <taxon>Chlamydomonadales</taxon>
        <taxon>Chlamydomonadaceae</taxon>
        <taxon>Chlamydomonas</taxon>
    </lineage>
</organism>
<comment type="caution">
    <text evidence="4">The sequence shown here is derived from an EMBL/GenBank/DDBJ whole genome shotgun (WGS) entry which is preliminary data.</text>
</comment>
<sequence>MNLRSGTVVGAHILRPEHRPAFEEGIRQIFLRWTALCLAVENSWGGASSKEKAEGLKQEVLDWFYKKKEHYADELEELLDDAILHDFNVEAEDGSPRQVAEALVSIYKECFEGDYSAVQRMQANAANGAAKSKRQVVDNDGTVMGEDSGGDSSSDDDELDNDEEMEDVTITGATGTGAVPMESSRPMGPVVDEEGFTVVQRRGKR</sequence>
<dbReference type="STRING" id="1157962.A0A250XKF7"/>
<protein>
    <recommendedName>
        <fullName evidence="6">Pre-rRNA-processing protein TSR2 homolog</fullName>
    </recommendedName>
</protein>
<gene>
    <name evidence="4" type="ORF">CEUSTIGMA_g10931.t1</name>
</gene>
<accession>A0A250XKF7</accession>
<keyword evidence="2" id="KW-0698">rRNA processing</keyword>
<dbReference type="Proteomes" id="UP000232323">
    <property type="component" value="Unassembled WGS sequence"/>
</dbReference>